<dbReference type="SUPFAM" id="SSF55159">
    <property type="entry name" value="eIF1-like"/>
    <property type="match status" value="1"/>
</dbReference>
<protein>
    <recommendedName>
        <fullName evidence="1">SUI1 domain-containing protein</fullName>
    </recommendedName>
</protein>
<feature type="domain" description="SUI1" evidence="1">
    <location>
        <begin position="261"/>
        <end position="327"/>
    </location>
</feature>
<accession>A0A438FKT7</accession>
<dbReference type="Pfam" id="PF01253">
    <property type="entry name" value="SUI1"/>
    <property type="match status" value="1"/>
</dbReference>
<dbReference type="GO" id="GO:0003743">
    <property type="term" value="F:translation initiation factor activity"/>
    <property type="evidence" value="ECO:0007669"/>
    <property type="project" value="InterPro"/>
</dbReference>
<dbReference type="Gene3D" id="3.30.780.10">
    <property type="entry name" value="SUI1-like domain"/>
    <property type="match status" value="1"/>
</dbReference>
<dbReference type="EMBL" id="QGNW01000870">
    <property type="protein sequence ID" value="RVW60110.1"/>
    <property type="molecule type" value="Genomic_DNA"/>
</dbReference>
<dbReference type="InterPro" id="IPR039757">
    <property type="entry name" value="EIF2D"/>
</dbReference>
<proteinExistence type="predicted"/>
<dbReference type="Proteomes" id="UP000288805">
    <property type="component" value="Unassembled WGS sequence"/>
</dbReference>
<name>A0A438FKT7_VITVI</name>
<sequence length="342" mass="38655">MWYHQKGRRTLPKARAGIGVEKKWSELRRKTVWRADGDKNPQKRYVQGSDGRTREVGRLIGVRRSCRRRRVAGKALTRPHAPAREIQPPAGKLRVAGAWLLFWCWCLHKSWRSSPGAPSGMVGVGKIGRRKFRRKVRRKISPENLPSGLRNGKWKKVIRPVTMLLVKVDHIKHLKWLRYTNRGVHVNPIFASVGVDTGKLFSASEATDIVFRYIEKENLVKPTDKSMVVLDAILCDALFKGAIKKGSTYPTAIHKKELGHTFVNRMQAHHVVTRGGESVVRKALASELQKKFACSTTVAELPGKKGHEVLVQGGVIEDLAKHLVEQYGIPKRCIEVLDKTKK</sequence>
<comment type="caution">
    <text evidence="2">The sequence shown here is derived from an EMBL/GenBank/DDBJ whole genome shotgun (WGS) entry which is preliminary data.</text>
</comment>
<dbReference type="AlphaFoldDB" id="A0A438FKT7"/>
<organism evidence="2 3">
    <name type="scientific">Vitis vinifera</name>
    <name type="common">Grape</name>
    <dbReference type="NCBI Taxonomy" id="29760"/>
    <lineage>
        <taxon>Eukaryota</taxon>
        <taxon>Viridiplantae</taxon>
        <taxon>Streptophyta</taxon>
        <taxon>Embryophyta</taxon>
        <taxon>Tracheophyta</taxon>
        <taxon>Spermatophyta</taxon>
        <taxon>Magnoliopsida</taxon>
        <taxon>eudicotyledons</taxon>
        <taxon>Gunneridae</taxon>
        <taxon>Pentapetalae</taxon>
        <taxon>rosids</taxon>
        <taxon>Vitales</taxon>
        <taxon>Vitaceae</taxon>
        <taxon>Viteae</taxon>
        <taxon>Vitis</taxon>
    </lineage>
</organism>
<dbReference type="PANTHER" id="PTHR12217">
    <property type="entry name" value="EUKARYOTIC TRANSLATION INITIATION FACTOR 2D"/>
    <property type="match status" value="1"/>
</dbReference>
<dbReference type="InterPro" id="IPR001950">
    <property type="entry name" value="SUI1"/>
</dbReference>
<dbReference type="GO" id="GO:0001731">
    <property type="term" value="P:formation of translation preinitiation complex"/>
    <property type="evidence" value="ECO:0007669"/>
    <property type="project" value="InterPro"/>
</dbReference>
<evidence type="ECO:0000313" key="3">
    <source>
        <dbReference type="Proteomes" id="UP000288805"/>
    </source>
</evidence>
<evidence type="ECO:0000259" key="1">
    <source>
        <dbReference type="PROSITE" id="PS50296"/>
    </source>
</evidence>
<dbReference type="InterPro" id="IPR036877">
    <property type="entry name" value="SUI1_dom_sf"/>
</dbReference>
<evidence type="ECO:0000313" key="2">
    <source>
        <dbReference type="EMBL" id="RVW60110.1"/>
    </source>
</evidence>
<gene>
    <name evidence="2" type="ORF">CK203_086560</name>
</gene>
<dbReference type="InterPro" id="IPR036885">
    <property type="entry name" value="SWIB_MDM2_dom_sf"/>
</dbReference>
<dbReference type="InterPro" id="IPR058886">
    <property type="entry name" value="SWIB_eIF2D"/>
</dbReference>
<dbReference type="PROSITE" id="PS50296">
    <property type="entry name" value="SUI1"/>
    <property type="match status" value="1"/>
</dbReference>
<dbReference type="SUPFAM" id="SSF47592">
    <property type="entry name" value="SWIB/MDM2 domain"/>
    <property type="match status" value="1"/>
</dbReference>
<dbReference type="Pfam" id="PF26291">
    <property type="entry name" value="SWIB_eIF2D"/>
    <property type="match status" value="1"/>
</dbReference>
<reference evidence="2 3" key="1">
    <citation type="journal article" date="2018" name="PLoS Genet.">
        <title>Population sequencing reveals clonal diversity and ancestral inbreeding in the grapevine cultivar Chardonnay.</title>
        <authorList>
            <person name="Roach M.J."/>
            <person name="Johnson D.L."/>
            <person name="Bohlmann J."/>
            <person name="van Vuuren H.J."/>
            <person name="Jones S.J."/>
            <person name="Pretorius I.S."/>
            <person name="Schmidt S.A."/>
            <person name="Borneman A.R."/>
        </authorList>
    </citation>
    <scope>NUCLEOTIDE SEQUENCE [LARGE SCALE GENOMIC DNA]</scope>
    <source>
        <strain evidence="3">cv. Chardonnay</strain>
        <tissue evidence="2">Leaf</tissue>
    </source>
</reference>
<dbReference type="PANTHER" id="PTHR12217:SF4">
    <property type="entry name" value="EUKARYOTIC TRANSLATION INITIATION FACTOR 2D"/>
    <property type="match status" value="1"/>
</dbReference>